<proteinExistence type="predicted"/>
<feature type="non-terminal residue" evidence="2">
    <location>
        <position position="46"/>
    </location>
</feature>
<feature type="region of interest" description="Disordered" evidence="1">
    <location>
        <begin position="20"/>
        <end position="46"/>
    </location>
</feature>
<feature type="non-terminal residue" evidence="2">
    <location>
        <position position="1"/>
    </location>
</feature>
<reference evidence="2" key="1">
    <citation type="submission" date="2020-02" db="EMBL/GenBank/DDBJ databases">
        <authorList>
            <person name="Meier V. D."/>
        </authorList>
    </citation>
    <scope>NUCLEOTIDE SEQUENCE</scope>
    <source>
        <strain evidence="2">AVDCRST_MAG87</strain>
    </source>
</reference>
<dbReference type="EMBL" id="CADCWJ010000239">
    <property type="protein sequence ID" value="CAA9553359.1"/>
    <property type="molecule type" value="Genomic_DNA"/>
</dbReference>
<accession>A0A6J4UQ03</accession>
<organism evidence="2">
    <name type="scientific">uncultured Thermomicrobiales bacterium</name>
    <dbReference type="NCBI Taxonomy" id="1645740"/>
    <lineage>
        <taxon>Bacteria</taxon>
        <taxon>Pseudomonadati</taxon>
        <taxon>Thermomicrobiota</taxon>
        <taxon>Thermomicrobia</taxon>
        <taxon>Thermomicrobiales</taxon>
        <taxon>environmental samples</taxon>
    </lineage>
</organism>
<protein>
    <submittedName>
        <fullName evidence="2">Uncharacterized protein</fullName>
    </submittedName>
</protein>
<name>A0A6J4UQ03_9BACT</name>
<dbReference type="AlphaFoldDB" id="A0A6J4UQ03"/>
<sequence>WRRSIVPPCVPGTFARVCTEQGGKGHRSVSGCRGSPERTHPVRARH</sequence>
<gene>
    <name evidence="2" type="ORF">AVDCRST_MAG87-1035</name>
</gene>
<evidence type="ECO:0000313" key="2">
    <source>
        <dbReference type="EMBL" id="CAA9553359.1"/>
    </source>
</evidence>
<evidence type="ECO:0000256" key="1">
    <source>
        <dbReference type="SAM" id="MobiDB-lite"/>
    </source>
</evidence>